<evidence type="ECO:0000256" key="1">
    <source>
        <dbReference type="SAM" id="Coils"/>
    </source>
</evidence>
<sequence length="116" mass="13650">MIKDFGYVRNQSGNHNKYSAEVDKYTGLTKERFDLVMERYRIFQSTCDDVTKTPTVVFDRITQKSLDELALIREVSQDLQRKKEEDVRKAAQALEEEIKKNETAAKQEVEEEKKEE</sequence>
<gene>
    <name evidence="3" type="primary">LOC113498685</name>
</gene>
<evidence type="ECO:0000313" key="2">
    <source>
        <dbReference type="Proteomes" id="UP000322000"/>
    </source>
</evidence>
<accession>A0A7E5W1V1</accession>
<evidence type="ECO:0000313" key="3">
    <source>
        <dbReference type="RefSeq" id="XP_026734599.1"/>
    </source>
</evidence>
<reference evidence="3" key="1">
    <citation type="submission" date="2025-08" db="UniProtKB">
        <authorList>
            <consortium name="RefSeq"/>
        </authorList>
    </citation>
    <scope>IDENTIFICATION</scope>
</reference>
<dbReference type="RefSeq" id="XP_026734599.1">
    <property type="nucleotide sequence ID" value="XM_026878798.1"/>
</dbReference>
<dbReference type="GeneID" id="113498685"/>
<dbReference type="OrthoDB" id="7443721at2759"/>
<dbReference type="AlphaFoldDB" id="A0A7E5W1V1"/>
<keyword evidence="1" id="KW-0175">Coiled coil</keyword>
<protein>
    <submittedName>
        <fullName evidence="3">Uncharacterized protein LOC113498685 isoform X1</fullName>
    </submittedName>
</protein>
<keyword evidence="2" id="KW-1185">Reference proteome</keyword>
<dbReference type="KEGG" id="tnl:113498685"/>
<name>A0A7E5W1V1_TRINI</name>
<proteinExistence type="predicted"/>
<dbReference type="Proteomes" id="UP000322000">
    <property type="component" value="Chromosome 11"/>
</dbReference>
<organism evidence="2 3">
    <name type="scientific">Trichoplusia ni</name>
    <name type="common">Cabbage looper</name>
    <dbReference type="NCBI Taxonomy" id="7111"/>
    <lineage>
        <taxon>Eukaryota</taxon>
        <taxon>Metazoa</taxon>
        <taxon>Ecdysozoa</taxon>
        <taxon>Arthropoda</taxon>
        <taxon>Hexapoda</taxon>
        <taxon>Insecta</taxon>
        <taxon>Pterygota</taxon>
        <taxon>Neoptera</taxon>
        <taxon>Endopterygota</taxon>
        <taxon>Lepidoptera</taxon>
        <taxon>Glossata</taxon>
        <taxon>Ditrysia</taxon>
        <taxon>Noctuoidea</taxon>
        <taxon>Noctuidae</taxon>
        <taxon>Plusiinae</taxon>
        <taxon>Trichoplusia</taxon>
    </lineage>
</organism>
<dbReference type="InParanoid" id="A0A7E5W1V1"/>
<feature type="coiled-coil region" evidence="1">
    <location>
        <begin position="76"/>
        <end position="115"/>
    </location>
</feature>